<dbReference type="EMBL" id="FOCQ01000001">
    <property type="protein sequence ID" value="SEM69858.1"/>
    <property type="molecule type" value="Genomic_DNA"/>
</dbReference>
<dbReference type="AlphaFoldDB" id="A0A1H8AJ54"/>
<gene>
    <name evidence="2" type="ORF">SAMN05444955_101139</name>
</gene>
<organism evidence="2 3">
    <name type="scientific">Lihuaxuella thermophila</name>
    <dbReference type="NCBI Taxonomy" id="1173111"/>
    <lineage>
        <taxon>Bacteria</taxon>
        <taxon>Bacillati</taxon>
        <taxon>Bacillota</taxon>
        <taxon>Bacilli</taxon>
        <taxon>Bacillales</taxon>
        <taxon>Thermoactinomycetaceae</taxon>
        <taxon>Lihuaxuella</taxon>
    </lineage>
</organism>
<evidence type="ECO:0000313" key="3">
    <source>
        <dbReference type="Proteomes" id="UP000199695"/>
    </source>
</evidence>
<evidence type="ECO:0000256" key="1">
    <source>
        <dbReference type="SAM" id="MobiDB-lite"/>
    </source>
</evidence>
<evidence type="ECO:0000313" key="2">
    <source>
        <dbReference type="EMBL" id="SEM69858.1"/>
    </source>
</evidence>
<evidence type="ECO:0008006" key="4">
    <source>
        <dbReference type="Google" id="ProtNLM"/>
    </source>
</evidence>
<name>A0A1H8AJ54_9BACL</name>
<protein>
    <recommendedName>
        <fullName evidence="4">SseB protein N-terminal domain-containing protein</fullName>
    </recommendedName>
</protein>
<feature type="compositionally biased region" description="Basic and acidic residues" evidence="1">
    <location>
        <begin position="247"/>
        <end position="263"/>
    </location>
</feature>
<feature type="region of interest" description="Disordered" evidence="1">
    <location>
        <begin position="236"/>
        <end position="295"/>
    </location>
</feature>
<dbReference type="STRING" id="1173111.SAMN05444955_101139"/>
<proteinExistence type="predicted"/>
<dbReference type="RefSeq" id="WP_089964451.1">
    <property type="nucleotide sequence ID" value="NZ_FOCQ01000001.1"/>
</dbReference>
<keyword evidence="3" id="KW-1185">Reference proteome</keyword>
<feature type="compositionally biased region" description="Polar residues" evidence="1">
    <location>
        <begin position="278"/>
        <end position="288"/>
    </location>
</feature>
<reference evidence="2 3" key="1">
    <citation type="submission" date="2016-10" db="EMBL/GenBank/DDBJ databases">
        <authorList>
            <person name="de Groot N.N."/>
        </authorList>
    </citation>
    <scope>NUCLEOTIDE SEQUENCE [LARGE SCALE GENOMIC DNA]</scope>
    <source>
        <strain evidence="2 3">DSM 46701</strain>
    </source>
</reference>
<dbReference type="OrthoDB" id="2986351at2"/>
<sequence length="435" mass="49202">MNARECLELANADFVKPDQLYDFFSAQVPRLVVLYQKSERGKKPFLAKGNKPGRKFVVTFTDEEAARVVRVDQPWMVEMVVEPALPFLIKAYRSDADGIVFNPGSPSRFFLAKPYLLHLLREYAVVKLSQLPGAWVPTLENNLLLVEYQKGSYTVAIYASEKDAKLITQKSGGTAIRQPWHVILDRCRELGAPAPYLHYGLPEQTPLTWEHAEKIRRGKQNGFMEEEPIVRPFIKKAETGSVDQEEPERKQEVQPKAEAEEKKKKPPASLKERGPATMPQQQKKTSVTPYPPQPAVDPDVEAGLKKLEKATVEGQGMANGWEVCRAMAELRRIWVVVDPDGNMVILAGQDQSPIVDFFTSARHAQILIDEARRKNPNLPPMTPRLISTKKLYKALAPRQPIVWINRGSPEAWTSIMGDTLPYVLQLMSQLEREKT</sequence>
<accession>A0A1H8AJ54</accession>
<dbReference type="Proteomes" id="UP000199695">
    <property type="component" value="Unassembled WGS sequence"/>
</dbReference>